<dbReference type="EMBL" id="JAANNT010000001">
    <property type="protein sequence ID" value="NUV27176.1"/>
    <property type="molecule type" value="Genomic_DNA"/>
</dbReference>
<feature type="compositionally biased region" description="Basic and acidic residues" evidence="1">
    <location>
        <begin position="256"/>
        <end position="265"/>
    </location>
</feature>
<evidence type="ECO:0000313" key="3">
    <source>
        <dbReference type="Proteomes" id="UP000540128"/>
    </source>
</evidence>
<dbReference type="InterPro" id="IPR010296">
    <property type="entry name" value="DUF899_thioredox"/>
</dbReference>
<reference evidence="2 3" key="1">
    <citation type="submission" date="2020-03" db="EMBL/GenBank/DDBJ databases">
        <title>Complete genome sequence of sixteen Streptomyces strains facilitates identification of candidate genes involved in plant growth-promotion in grain legumes and cereals.</title>
        <authorList>
            <person name="Gopalakrishnan S."/>
            <person name="Thakur V."/>
            <person name="Saxena R."/>
            <person name="Vadlamudi S."/>
            <person name="Purohit S."/>
            <person name="Kumar V."/>
            <person name="Rathore A."/>
            <person name="Chitikineni A."/>
            <person name="Varshney R.K."/>
        </authorList>
    </citation>
    <scope>NUCLEOTIDE SEQUENCE [LARGE SCALE GENOMIC DNA]</scope>
    <source>
        <strain evidence="2 3">KAI-180</strain>
    </source>
</reference>
<keyword evidence="3" id="KW-1185">Reference proteome</keyword>
<name>A0A7Y6EXS9_9ACTN</name>
<comment type="caution">
    <text evidence="2">The sequence shown here is derived from an EMBL/GenBank/DDBJ whole genome shotgun (WGS) entry which is preliminary data.</text>
</comment>
<sequence>MSRNPDPAHPPVVDRSTFEEHLERLRVREKAHTRESDAIAAARRRLPMVEVAGDSPILGPDGPTTLLDAFEGRRQLIVYYFMWWPGRPAAEQCEGCTWVVSHVSELAYLHSRDITFAVFSQGRNAAYGFADAQKSYEESVKYRDFMGWSMPWYSAQPALDSLLVGREPGLFHLVCYLREGDRVFETYWTRRRGAEVVDYSYALMDLTAFGRQEAWEDSPAHWPRLTQATRTLSGAPDWTPLEQSSGGRPTAQWPRLDAHHVDDLGTPHSDAAQPGEPGHCH</sequence>
<feature type="region of interest" description="Disordered" evidence="1">
    <location>
        <begin position="233"/>
        <end position="281"/>
    </location>
</feature>
<accession>A0A7Y6EXS9</accession>
<proteinExistence type="predicted"/>
<dbReference type="Proteomes" id="UP000540128">
    <property type="component" value="Unassembled WGS sequence"/>
</dbReference>
<dbReference type="AlphaFoldDB" id="A0A7Y6EXS9"/>
<organism evidence="2 3">
    <name type="scientific">Streptomyces odorifer</name>
    <dbReference type="NCBI Taxonomy" id="53450"/>
    <lineage>
        <taxon>Bacteria</taxon>
        <taxon>Bacillati</taxon>
        <taxon>Actinomycetota</taxon>
        <taxon>Actinomycetes</taxon>
        <taxon>Kitasatosporales</taxon>
        <taxon>Streptomycetaceae</taxon>
        <taxon>Streptomyces</taxon>
        <taxon>Streptomyces albidoflavus group</taxon>
    </lineage>
</organism>
<dbReference type="Pfam" id="PF05988">
    <property type="entry name" value="DUF899"/>
    <property type="match status" value="1"/>
</dbReference>
<evidence type="ECO:0000256" key="1">
    <source>
        <dbReference type="SAM" id="MobiDB-lite"/>
    </source>
</evidence>
<evidence type="ECO:0000313" key="2">
    <source>
        <dbReference type="EMBL" id="NUV27176.1"/>
    </source>
</evidence>
<gene>
    <name evidence="2" type="ORF">G6W59_02240</name>
</gene>
<dbReference type="RefSeq" id="WP_175457902.1">
    <property type="nucleotide sequence ID" value="NZ_JAANNT010000001.1"/>
</dbReference>
<protein>
    <submittedName>
        <fullName evidence="2">DUF899 domain-containing protein</fullName>
    </submittedName>
</protein>